<feature type="compositionally biased region" description="Polar residues" evidence="1">
    <location>
        <begin position="136"/>
        <end position="150"/>
    </location>
</feature>
<sequence length="219" mass="23911">MQDPNKPEDTGVIEFFNTTHQPPTLGCTFSVSLLAAHSLYLASAAPAAIRPAAINFFHPLVHDVSFICRCTVEGSTVSHTHAPVIPAPRPKDSLTKKQVRNLFYRDLLEDPQRANSAGCNLQRCYLHSANVSLGISHPPSQSTVHNSKPPSLQGPKQGRRHVHLIQAIRGCRLALTGFCSGRLAIQRNAMQSPPAVPIRRDSPVVSLSARRSLSSMQFQ</sequence>
<reference evidence="2 3" key="1">
    <citation type="submission" date="2020-03" db="EMBL/GenBank/DDBJ databases">
        <title>Draft Genome Sequence of Cudoniella acicularis.</title>
        <authorList>
            <person name="Buettner E."/>
            <person name="Kellner H."/>
        </authorList>
    </citation>
    <scope>NUCLEOTIDE SEQUENCE [LARGE SCALE GENOMIC DNA]</scope>
    <source>
        <strain evidence="2 3">DSM 108380</strain>
    </source>
</reference>
<comment type="caution">
    <text evidence="2">The sequence shown here is derived from an EMBL/GenBank/DDBJ whole genome shotgun (WGS) entry which is preliminary data.</text>
</comment>
<protein>
    <submittedName>
        <fullName evidence="2">Uncharacterized protein</fullName>
    </submittedName>
</protein>
<accession>A0A8H4RT02</accession>
<proteinExistence type="predicted"/>
<dbReference type="EMBL" id="JAAMPI010000183">
    <property type="protein sequence ID" value="KAF4634465.1"/>
    <property type="molecule type" value="Genomic_DNA"/>
</dbReference>
<keyword evidence="3" id="KW-1185">Reference proteome</keyword>
<feature type="region of interest" description="Disordered" evidence="1">
    <location>
        <begin position="136"/>
        <end position="158"/>
    </location>
</feature>
<name>A0A8H4RT02_9HELO</name>
<dbReference type="Proteomes" id="UP000566819">
    <property type="component" value="Unassembled WGS sequence"/>
</dbReference>
<dbReference type="AlphaFoldDB" id="A0A8H4RT02"/>
<evidence type="ECO:0000313" key="2">
    <source>
        <dbReference type="EMBL" id="KAF4634465.1"/>
    </source>
</evidence>
<evidence type="ECO:0000313" key="3">
    <source>
        <dbReference type="Proteomes" id="UP000566819"/>
    </source>
</evidence>
<evidence type="ECO:0000256" key="1">
    <source>
        <dbReference type="SAM" id="MobiDB-lite"/>
    </source>
</evidence>
<organism evidence="2 3">
    <name type="scientific">Cudoniella acicularis</name>
    <dbReference type="NCBI Taxonomy" id="354080"/>
    <lineage>
        <taxon>Eukaryota</taxon>
        <taxon>Fungi</taxon>
        <taxon>Dikarya</taxon>
        <taxon>Ascomycota</taxon>
        <taxon>Pezizomycotina</taxon>
        <taxon>Leotiomycetes</taxon>
        <taxon>Helotiales</taxon>
        <taxon>Tricladiaceae</taxon>
        <taxon>Cudoniella</taxon>
    </lineage>
</organism>
<gene>
    <name evidence="2" type="ORF">G7Y89_g3647</name>
</gene>